<proteinExistence type="predicted"/>
<comment type="caution">
    <text evidence="2">The sequence shown here is derived from an EMBL/GenBank/DDBJ whole genome shotgun (WGS) entry which is preliminary data.</text>
</comment>
<keyword evidence="3" id="KW-1185">Reference proteome</keyword>
<dbReference type="AlphaFoldDB" id="A0A317SWE5"/>
<protein>
    <submittedName>
        <fullName evidence="2">Uncharacterized protein</fullName>
    </submittedName>
</protein>
<keyword evidence="1" id="KW-0732">Signal</keyword>
<evidence type="ECO:0000313" key="2">
    <source>
        <dbReference type="EMBL" id="PWW78729.1"/>
    </source>
</evidence>
<gene>
    <name evidence="2" type="ORF">C7212DRAFT_309150</name>
</gene>
<feature type="chain" id="PRO_5016414579" evidence="1">
    <location>
        <begin position="20"/>
        <end position="62"/>
    </location>
</feature>
<organism evidence="2 3">
    <name type="scientific">Tuber magnatum</name>
    <name type="common">white Piedmont truffle</name>
    <dbReference type="NCBI Taxonomy" id="42249"/>
    <lineage>
        <taxon>Eukaryota</taxon>
        <taxon>Fungi</taxon>
        <taxon>Dikarya</taxon>
        <taxon>Ascomycota</taxon>
        <taxon>Pezizomycotina</taxon>
        <taxon>Pezizomycetes</taxon>
        <taxon>Pezizales</taxon>
        <taxon>Tuberaceae</taxon>
        <taxon>Tuber</taxon>
    </lineage>
</organism>
<reference evidence="2 3" key="1">
    <citation type="submission" date="2018-03" db="EMBL/GenBank/DDBJ databases">
        <title>Genomes of Pezizomycetes fungi and the evolution of truffles.</title>
        <authorList>
            <person name="Murat C."/>
            <person name="Payen T."/>
            <person name="Noel B."/>
            <person name="Kuo A."/>
            <person name="Martin F.M."/>
        </authorList>
    </citation>
    <scope>NUCLEOTIDE SEQUENCE [LARGE SCALE GENOMIC DNA]</scope>
    <source>
        <strain evidence="2">091103-1</strain>
    </source>
</reference>
<sequence length="62" mass="7147">MYPVMWVFVPFAVVIKATAHTRFRAPPPPYSYSTPRFDGSQYPGIYDGLQLTFTDIIYWKAA</sequence>
<feature type="signal peptide" evidence="1">
    <location>
        <begin position="1"/>
        <end position="19"/>
    </location>
</feature>
<evidence type="ECO:0000256" key="1">
    <source>
        <dbReference type="SAM" id="SignalP"/>
    </source>
</evidence>
<name>A0A317SWE5_9PEZI</name>
<dbReference type="EMBL" id="PYWC01000013">
    <property type="protein sequence ID" value="PWW78729.1"/>
    <property type="molecule type" value="Genomic_DNA"/>
</dbReference>
<accession>A0A317SWE5</accession>
<evidence type="ECO:0000313" key="3">
    <source>
        <dbReference type="Proteomes" id="UP000246991"/>
    </source>
</evidence>
<dbReference type="Proteomes" id="UP000246991">
    <property type="component" value="Unassembled WGS sequence"/>
</dbReference>